<evidence type="ECO:0000313" key="2">
    <source>
        <dbReference type="EMBL" id="TLS38345.1"/>
    </source>
</evidence>
<sequence length="100" mass="12047">MMNGDMHTLCKRYLNYHIKAHMQNGMEYEGIITDVDERNMTLLVPEEVGEEQVGRDGDERQFGYRRFRRFRPYLFPLAAVGSMSLVPFFRPYPYPYYPYY</sequence>
<accession>A0A5R9FFK4</accession>
<dbReference type="Proteomes" id="UP000308230">
    <property type="component" value="Unassembled WGS sequence"/>
</dbReference>
<evidence type="ECO:0000313" key="3">
    <source>
        <dbReference type="Proteomes" id="UP000308230"/>
    </source>
</evidence>
<feature type="transmembrane region" description="Helical" evidence="1">
    <location>
        <begin position="70"/>
        <end position="89"/>
    </location>
</feature>
<dbReference type="OrthoDB" id="2628646at2"/>
<protein>
    <submittedName>
        <fullName evidence="2">Uncharacterized protein</fullName>
    </submittedName>
</protein>
<keyword evidence="1" id="KW-0812">Transmembrane</keyword>
<dbReference type="AlphaFoldDB" id="A0A5R9FFK4"/>
<keyword evidence="1" id="KW-0472">Membrane</keyword>
<gene>
    <name evidence="2" type="ORF">FCL54_06390</name>
</gene>
<name>A0A5R9FFK4_9BACL</name>
<keyword evidence="3" id="KW-1185">Reference proteome</keyword>
<dbReference type="EMBL" id="SWLG01000004">
    <property type="protein sequence ID" value="TLS38345.1"/>
    <property type="molecule type" value="Genomic_DNA"/>
</dbReference>
<keyword evidence="1" id="KW-1133">Transmembrane helix</keyword>
<organism evidence="2 3">
    <name type="scientific">Exobacillus caeni</name>
    <dbReference type="NCBI Taxonomy" id="2574798"/>
    <lineage>
        <taxon>Bacteria</taxon>
        <taxon>Bacillati</taxon>
        <taxon>Bacillota</taxon>
        <taxon>Bacilli</taxon>
        <taxon>Bacillales</taxon>
        <taxon>Guptibacillaceae</taxon>
        <taxon>Exobacillus</taxon>
    </lineage>
</organism>
<comment type="caution">
    <text evidence="2">The sequence shown here is derived from an EMBL/GenBank/DDBJ whole genome shotgun (WGS) entry which is preliminary data.</text>
</comment>
<evidence type="ECO:0000256" key="1">
    <source>
        <dbReference type="SAM" id="Phobius"/>
    </source>
</evidence>
<proteinExistence type="predicted"/>
<reference evidence="2 3" key="1">
    <citation type="submission" date="2019-04" db="EMBL/GenBank/DDBJ databases">
        <title>Bacillus caeni sp. nov., a bacterium isolated from mangrove sediment.</title>
        <authorList>
            <person name="Huang H."/>
            <person name="Mo K."/>
            <person name="Hu Y."/>
        </authorList>
    </citation>
    <scope>NUCLEOTIDE SEQUENCE [LARGE SCALE GENOMIC DNA]</scope>
    <source>
        <strain evidence="2 3">HB172195</strain>
    </source>
</reference>